<dbReference type="EMBL" id="JANKAS010000020">
    <property type="protein sequence ID" value="MCR1900154.1"/>
    <property type="molecule type" value="Genomic_DNA"/>
</dbReference>
<dbReference type="PROSITE" id="PS51257">
    <property type="entry name" value="PROKAR_LIPOPROTEIN"/>
    <property type="match status" value="1"/>
</dbReference>
<accession>A0AAE3HJS7</accession>
<dbReference type="Proteomes" id="UP001205748">
    <property type="component" value="Unassembled WGS sequence"/>
</dbReference>
<evidence type="ECO:0000256" key="2">
    <source>
        <dbReference type="SAM" id="SignalP"/>
    </source>
</evidence>
<proteinExistence type="predicted"/>
<protein>
    <recommendedName>
        <fullName evidence="3">DUF1980 domain-containing protein</fullName>
    </recommendedName>
</protein>
<name>A0AAE3HJS7_9FIRM</name>
<feature type="region of interest" description="Disordered" evidence="1">
    <location>
        <begin position="24"/>
        <end position="69"/>
    </location>
</feature>
<comment type="caution">
    <text evidence="4">The sequence shown here is derived from an EMBL/GenBank/DDBJ whole genome shotgun (WGS) entry which is preliminary data.</text>
</comment>
<sequence>MKKLLMIILIICLFLLSGCNQEPQQEPVRNNGGTQAISPSEDASISPEKENGDVELPIDETPPTDNKSSEVIEIKEKMFIAQTNDIYLNGEDYLGKTIKYEGIFDLFTWEETGETYYYVIRYGPGCCGTDGDAGFEVTWDGEYPNQNDWVEAVGILETYEESGHQYLRLRLSSLKVLPTRGAEYVSH</sequence>
<dbReference type="Pfam" id="PF21537">
    <property type="entry name" value="DUF1980_C"/>
    <property type="match status" value="1"/>
</dbReference>
<feature type="domain" description="DUF1980" evidence="3">
    <location>
        <begin position="66"/>
        <end position="180"/>
    </location>
</feature>
<gene>
    <name evidence="4" type="ORF">NSA47_14395</name>
</gene>
<feature type="compositionally biased region" description="Polar residues" evidence="1">
    <location>
        <begin position="24"/>
        <end position="43"/>
    </location>
</feature>
<evidence type="ECO:0000313" key="5">
    <source>
        <dbReference type="Proteomes" id="UP001205748"/>
    </source>
</evidence>
<evidence type="ECO:0000259" key="3">
    <source>
        <dbReference type="Pfam" id="PF21537"/>
    </source>
</evidence>
<keyword evidence="2" id="KW-0732">Signal</keyword>
<evidence type="ECO:0000313" key="4">
    <source>
        <dbReference type="EMBL" id="MCR1900154.1"/>
    </source>
</evidence>
<keyword evidence="5" id="KW-1185">Reference proteome</keyword>
<feature type="chain" id="PRO_5042294260" description="DUF1980 domain-containing protein" evidence="2">
    <location>
        <begin position="23"/>
        <end position="187"/>
    </location>
</feature>
<dbReference type="AlphaFoldDB" id="A0AAE3HJS7"/>
<evidence type="ECO:0000256" key="1">
    <source>
        <dbReference type="SAM" id="MobiDB-lite"/>
    </source>
</evidence>
<reference evidence="4" key="1">
    <citation type="submission" date="2022-07" db="EMBL/GenBank/DDBJ databases">
        <title>Enhanced cultured diversity of the mouse gut microbiota enables custom-made synthetic communities.</title>
        <authorList>
            <person name="Afrizal A."/>
        </authorList>
    </citation>
    <scope>NUCLEOTIDE SEQUENCE</scope>
    <source>
        <strain evidence="4">DSM 28593</strain>
    </source>
</reference>
<dbReference type="InterPro" id="IPR048447">
    <property type="entry name" value="DUF1980_C"/>
</dbReference>
<organism evidence="4 5">
    <name type="scientific">Irregularibacter muris</name>
    <dbReference type="NCBI Taxonomy" id="1796619"/>
    <lineage>
        <taxon>Bacteria</taxon>
        <taxon>Bacillati</taxon>
        <taxon>Bacillota</taxon>
        <taxon>Clostridia</taxon>
        <taxon>Eubacteriales</taxon>
        <taxon>Eubacteriaceae</taxon>
        <taxon>Irregularibacter</taxon>
    </lineage>
</organism>
<dbReference type="RefSeq" id="WP_257533220.1">
    <property type="nucleotide sequence ID" value="NZ_JANKAS010000020.1"/>
</dbReference>
<feature type="signal peptide" evidence="2">
    <location>
        <begin position="1"/>
        <end position="22"/>
    </location>
</feature>